<sequence length="232" mass="26922">MHVEDSNLGSFNLVIMNLNNYPPEWPSKLWIIVVDNQKLIDVVRRHYRPSKKSASVCQYILHHKNLFISFDLLKKHGIQYSTLLQYPGDCVYIAPGVFHQVINLTLNLVEAINFADGFWNKLIEHLNTCNCPDNKYVILSSNPDADVKFSTHQMKSYVCPEPNCEFVSWDKQSFDAHLQESHPAISNPSDDSIWCYVCRYPVSQTNLSRHRDLVAHNRDYILSLINFIRLNL</sequence>
<dbReference type="EMBL" id="CM056744">
    <property type="protein sequence ID" value="KAJ8667934.1"/>
    <property type="molecule type" value="Genomic_DNA"/>
</dbReference>
<keyword evidence="2" id="KW-1185">Reference proteome</keyword>
<comment type="caution">
    <text evidence="1">The sequence shown here is derived from an EMBL/GenBank/DDBJ whole genome shotgun (WGS) entry which is preliminary data.</text>
</comment>
<name>A0ACC2NA48_9HYME</name>
<accession>A0ACC2NA48</accession>
<protein>
    <submittedName>
        <fullName evidence="1">Uncharacterized protein</fullName>
    </submittedName>
</protein>
<reference evidence="1" key="1">
    <citation type="submission" date="2023-04" db="EMBL/GenBank/DDBJ databases">
        <title>A chromosome-level genome assembly of the parasitoid wasp Eretmocerus hayati.</title>
        <authorList>
            <person name="Zhong Y."/>
            <person name="Liu S."/>
            <person name="Liu Y."/>
        </authorList>
    </citation>
    <scope>NUCLEOTIDE SEQUENCE</scope>
    <source>
        <strain evidence="1">ZJU_SS_LIU_2023</strain>
    </source>
</reference>
<gene>
    <name evidence="1" type="ORF">QAD02_009597</name>
</gene>
<evidence type="ECO:0000313" key="2">
    <source>
        <dbReference type="Proteomes" id="UP001239111"/>
    </source>
</evidence>
<evidence type="ECO:0000313" key="1">
    <source>
        <dbReference type="EMBL" id="KAJ8667934.1"/>
    </source>
</evidence>
<organism evidence="1 2">
    <name type="scientific">Eretmocerus hayati</name>
    <dbReference type="NCBI Taxonomy" id="131215"/>
    <lineage>
        <taxon>Eukaryota</taxon>
        <taxon>Metazoa</taxon>
        <taxon>Ecdysozoa</taxon>
        <taxon>Arthropoda</taxon>
        <taxon>Hexapoda</taxon>
        <taxon>Insecta</taxon>
        <taxon>Pterygota</taxon>
        <taxon>Neoptera</taxon>
        <taxon>Endopterygota</taxon>
        <taxon>Hymenoptera</taxon>
        <taxon>Apocrita</taxon>
        <taxon>Proctotrupomorpha</taxon>
        <taxon>Chalcidoidea</taxon>
        <taxon>Aphelinidae</taxon>
        <taxon>Aphelininae</taxon>
        <taxon>Eretmocerus</taxon>
    </lineage>
</organism>
<dbReference type="Proteomes" id="UP001239111">
    <property type="component" value="Chromosome 4"/>
</dbReference>
<proteinExistence type="predicted"/>